<dbReference type="PRINTS" id="PR00081">
    <property type="entry name" value="GDHRDH"/>
</dbReference>
<dbReference type="OrthoDB" id="5840532at2759"/>
<dbReference type="PANTHER" id="PTHR24322">
    <property type="entry name" value="PKSB"/>
    <property type="match status" value="1"/>
</dbReference>
<dbReference type="InParanoid" id="A0A067QS28"/>
<dbReference type="Pfam" id="PF00106">
    <property type="entry name" value="adh_short"/>
    <property type="match status" value="1"/>
</dbReference>
<dbReference type="Proteomes" id="UP000027135">
    <property type="component" value="Unassembled WGS sequence"/>
</dbReference>
<gene>
    <name evidence="3" type="ORF">L798_13284</name>
</gene>
<organism evidence="3 4">
    <name type="scientific">Zootermopsis nevadensis</name>
    <name type="common">Dampwood termite</name>
    <dbReference type="NCBI Taxonomy" id="136037"/>
    <lineage>
        <taxon>Eukaryota</taxon>
        <taxon>Metazoa</taxon>
        <taxon>Ecdysozoa</taxon>
        <taxon>Arthropoda</taxon>
        <taxon>Hexapoda</taxon>
        <taxon>Insecta</taxon>
        <taxon>Pterygota</taxon>
        <taxon>Neoptera</taxon>
        <taxon>Polyneoptera</taxon>
        <taxon>Dictyoptera</taxon>
        <taxon>Blattodea</taxon>
        <taxon>Blattoidea</taxon>
        <taxon>Termitoidae</taxon>
        <taxon>Termopsidae</taxon>
        <taxon>Zootermopsis</taxon>
    </lineage>
</organism>
<dbReference type="STRING" id="136037.A0A067QS28"/>
<dbReference type="Gene3D" id="3.40.50.720">
    <property type="entry name" value="NAD(P)-binding Rossmann-like Domain"/>
    <property type="match status" value="1"/>
</dbReference>
<proteinExistence type="inferred from homology"/>
<dbReference type="GO" id="GO:0005811">
    <property type="term" value="C:lipid droplet"/>
    <property type="evidence" value="ECO:0007669"/>
    <property type="project" value="TreeGrafter"/>
</dbReference>
<dbReference type="eggNOG" id="KOG1201">
    <property type="taxonomic scope" value="Eukaryota"/>
</dbReference>
<dbReference type="InterPro" id="IPR002347">
    <property type="entry name" value="SDR_fam"/>
</dbReference>
<keyword evidence="4" id="KW-1185">Reference proteome</keyword>
<evidence type="ECO:0000313" key="4">
    <source>
        <dbReference type="Proteomes" id="UP000027135"/>
    </source>
</evidence>
<dbReference type="EMBL" id="KK853021">
    <property type="protein sequence ID" value="KDR12386.1"/>
    <property type="molecule type" value="Genomic_DNA"/>
</dbReference>
<name>A0A067QS28_ZOONE</name>
<keyword evidence="2" id="KW-0560">Oxidoreductase</keyword>
<dbReference type="SUPFAM" id="SSF51735">
    <property type="entry name" value="NAD(P)-binding Rossmann-fold domains"/>
    <property type="match status" value="1"/>
</dbReference>
<dbReference type="GO" id="GO:0016616">
    <property type="term" value="F:oxidoreductase activity, acting on the CH-OH group of donors, NAD or NADP as acceptor"/>
    <property type="evidence" value="ECO:0007669"/>
    <property type="project" value="TreeGrafter"/>
</dbReference>
<comment type="similarity">
    <text evidence="1">Belongs to the short-chain dehydrogenases/reductases (SDR) family.</text>
</comment>
<evidence type="ECO:0000256" key="2">
    <source>
        <dbReference type="ARBA" id="ARBA00023002"/>
    </source>
</evidence>
<accession>A0A067QS28</accession>
<protein>
    <submittedName>
        <fullName evidence="3">Retinol dehydrogenase 10-B</fullName>
    </submittedName>
</protein>
<evidence type="ECO:0000313" key="3">
    <source>
        <dbReference type="EMBL" id="KDR12386.1"/>
    </source>
</evidence>
<evidence type="ECO:0000256" key="1">
    <source>
        <dbReference type="ARBA" id="ARBA00006484"/>
    </source>
</evidence>
<dbReference type="InterPro" id="IPR036291">
    <property type="entry name" value="NAD(P)-bd_dom_sf"/>
</dbReference>
<dbReference type="AlphaFoldDB" id="A0A067QS28"/>
<reference evidence="3 4" key="1">
    <citation type="journal article" date="2014" name="Nat. Commun.">
        <title>Molecular traces of alternative social organization in a termite genome.</title>
        <authorList>
            <person name="Terrapon N."/>
            <person name="Li C."/>
            <person name="Robertson H.M."/>
            <person name="Ji L."/>
            <person name="Meng X."/>
            <person name="Booth W."/>
            <person name="Chen Z."/>
            <person name="Childers C.P."/>
            <person name="Glastad K.M."/>
            <person name="Gokhale K."/>
            <person name="Gowin J."/>
            <person name="Gronenberg W."/>
            <person name="Hermansen R.A."/>
            <person name="Hu H."/>
            <person name="Hunt B.G."/>
            <person name="Huylmans A.K."/>
            <person name="Khalil S.M."/>
            <person name="Mitchell R.D."/>
            <person name="Munoz-Torres M.C."/>
            <person name="Mustard J.A."/>
            <person name="Pan H."/>
            <person name="Reese J.T."/>
            <person name="Scharf M.E."/>
            <person name="Sun F."/>
            <person name="Vogel H."/>
            <person name="Xiao J."/>
            <person name="Yang W."/>
            <person name="Yang Z."/>
            <person name="Yang Z."/>
            <person name="Zhou J."/>
            <person name="Zhu J."/>
            <person name="Brent C.S."/>
            <person name="Elsik C.G."/>
            <person name="Goodisman M.A."/>
            <person name="Liberles D.A."/>
            <person name="Roe R.M."/>
            <person name="Vargo E.L."/>
            <person name="Vilcinskas A."/>
            <person name="Wang J."/>
            <person name="Bornberg-Bauer E."/>
            <person name="Korb J."/>
            <person name="Zhang G."/>
            <person name="Liebig J."/>
        </authorList>
    </citation>
    <scope>NUCLEOTIDE SEQUENCE [LARGE SCALE GENOMIC DNA]</scope>
    <source>
        <tissue evidence="3">Whole organism</tissue>
    </source>
</reference>
<sequence length="328" mass="35856">MTAVSGGAAARCLQIIQLATGTVSSVLQNAIVVIKSTYQLVWSRPAKSLVGEVVLITGAGNGIGRQLALEFWEQGGTVICVDIDEESNEFTAKAINTRHRRRQEATGITTSQTGWGPAHAYTCDVTDRHQVAELAQKVLKDLSRVDILVNSAGNHVQAPEVFVDAVNVNLLSHFWTLLAFLPGMVERNHGHVVAISSASGVSPPSNKVPYSAATGLMEALSQELCLDDHDIKLTCAHVYFVDTGSELLELKNFRIPELSPQRAARDIISAVQHNKNIVTVPRDLPFCQSVIRTMPWDMRDIWQELFHVQLTPITPSYQGEVVDDGIKT</sequence>
<dbReference type="OMA" id="IDQARNN"/>
<dbReference type="PANTHER" id="PTHR24322:SF736">
    <property type="entry name" value="RETINOL DEHYDROGENASE 10"/>
    <property type="match status" value="1"/>
</dbReference>